<keyword evidence="2" id="KW-1185">Reference proteome</keyword>
<gene>
    <name evidence="1" type="ORF">CGOC_LOCUS13550</name>
</gene>
<feature type="non-terminal residue" evidence="1">
    <location>
        <position position="1"/>
    </location>
</feature>
<sequence length="135" mass="15580">FTTRSLRCQFQQDLHLENEAAVVAWFVDQYRRNLDEDAFREEVGSFLGLLENTRYDNMSLAANYYSSIFVLIQSLEELREKEKKNNEPKAPALPEGMQLDIGPSFEGSVVDQMQLMLFECEQARSFVEEALRSSA</sequence>
<dbReference type="OrthoDB" id="5860250at2759"/>
<dbReference type="AlphaFoldDB" id="A0A3P7NKY4"/>
<evidence type="ECO:0000313" key="1">
    <source>
        <dbReference type="EMBL" id="VDN37723.1"/>
    </source>
</evidence>
<protein>
    <submittedName>
        <fullName evidence="1">Uncharacterized protein</fullName>
    </submittedName>
</protein>
<organism evidence="1 2">
    <name type="scientific">Cylicostephanus goldi</name>
    <name type="common">Nematode worm</name>
    <dbReference type="NCBI Taxonomy" id="71465"/>
    <lineage>
        <taxon>Eukaryota</taxon>
        <taxon>Metazoa</taxon>
        <taxon>Ecdysozoa</taxon>
        <taxon>Nematoda</taxon>
        <taxon>Chromadorea</taxon>
        <taxon>Rhabditida</taxon>
        <taxon>Rhabditina</taxon>
        <taxon>Rhabditomorpha</taxon>
        <taxon>Strongyloidea</taxon>
        <taxon>Strongylidae</taxon>
        <taxon>Cylicostephanus</taxon>
    </lineage>
</organism>
<accession>A0A3P7NKY4</accession>
<evidence type="ECO:0000313" key="2">
    <source>
        <dbReference type="Proteomes" id="UP000271889"/>
    </source>
</evidence>
<proteinExistence type="predicted"/>
<name>A0A3P7NKY4_CYLGO</name>
<dbReference type="Proteomes" id="UP000271889">
    <property type="component" value="Unassembled WGS sequence"/>
</dbReference>
<reference evidence="1 2" key="1">
    <citation type="submission" date="2018-11" db="EMBL/GenBank/DDBJ databases">
        <authorList>
            <consortium name="Pathogen Informatics"/>
        </authorList>
    </citation>
    <scope>NUCLEOTIDE SEQUENCE [LARGE SCALE GENOMIC DNA]</scope>
</reference>
<dbReference type="EMBL" id="UYRV01132484">
    <property type="protein sequence ID" value="VDN37723.1"/>
    <property type="molecule type" value="Genomic_DNA"/>
</dbReference>